<dbReference type="EC" id="3.2.1.15" evidence="2"/>
<accession>A0AAD6VJ43</accession>
<dbReference type="SUPFAM" id="SSF51126">
    <property type="entry name" value="Pectin lyase-like"/>
    <property type="match status" value="1"/>
</dbReference>
<dbReference type="InterPro" id="IPR000743">
    <property type="entry name" value="Glyco_hydro_28"/>
</dbReference>
<keyword evidence="6" id="KW-1015">Disulfide bond</keyword>
<dbReference type="PROSITE" id="PS00502">
    <property type="entry name" value="POLYGALACTURONASE"/>
    <property type="match status" value="1"/>
</dbReference>
<keyword evidence="7 11" id="KW-0326">Glycosidase</keyword>
<keyword evidence="8" id="KW-0961">Cell wall biogenesis/degradation</keyword>
<keyword evidence="5 11" id="KW-0378">Hydrolase</keyword>
<dbReference type="PANTHER" id="PTHR31884:SF1">
    <property type="entry name" value="POLYGALACTURONASE"/>
    <property type="match status" value="1"/>
</dbReference>
<dbReference type="SMART" id="SM00710">
    <property type="entry name" value="PbH1"/>
    <property type="match status" value="6"/>
</dbReference>
<evidence type="ECO:0000256" key="7">
    <source>
        <dbReference type="ARBA" id="ARBA00023295"/>
    </source>
</evidence>
<evidence type="ECO:0000256" key="2">
    <source>
        <dbReference type="ARBA" id="ARBA00012736"/>
    </source>
</evidence>
<evidence type="ECO:0000256" key="5">
    <source>
        <dbReference type="ARBA" id="ARBA00022801"/>
    </source>
</evidence>
<evidence type="ECO:0000256" key="9">
    <source>
        <dbReference type="ARBA" id="ARBA00034074"/>
    </source>
</evidence>
<evidence type="ECO:0000256" key="4">
    <source>
        <dbReference type="ARBA" id="ARBA00022737"/>
    </source>
</evidence>
<dbReference type="EMBL" id="JARJCW010000021">
    <property type="protein sequence ID" value="KAJ7213531.1"/>
    <property type="molecule type" value="Genomic_DNA"/>
</dbReference>
<name>A0AAD6VJ43_9AGAR</name>
<evidence type="ECO:0000256" key="12">
    <source>
        <dbReference type="SAM" id="SignalP"/>
    </source>
</evidence>
<gene>
    <name evidence="13" type="ORF">GGX14DRAFT_519077</name>
</gene>
<evidence type="ECO:0000256" key="1">
    <source>
        <dbReference type="ARBA" id="ARBA00008834"/>
    </source>
</evidence>
<dbReference type="GO" id="GO:0005576">
    <property type="term" value="C:extracellular region"/>
    <property type="evidence" value="ECO:0007669"/>
    <property type="project" value="TreeGrafter"/>
</dbReference>
<protein>
    <recommendedName>
        <fullName evidence="2">endo-polygalacturonase</fullName>
        <ecNumber evidence="2">3.2.1.15</ecNumber>
    </recommendedName>
</protein>
<dbReference type="GO" id="GO:0071555">
    <property type="term" value="P:cell wall organization"/>
    <property type="evidence" value="ECO:0007669"/>
    <property type="project" value="UniProtKB-KW"/>
</dbReference>
<comment type="catalytic activity">
    <reaction evidence="9">
        <text>(1,4-alpha-D-galacturonosyl)n+m + H2O = (1,4-alpha-D-galacturonosyl)n + (1,4-alpha-D-galacturonosyl)m.</text>
        <dbReference type="EC" id="3.2.1.15"/>
    </reaction>
</comment>
<comment type="caution">
    <text evidence="13">The sequence shown here is derived from an EMBL/GenBank/DDBJ whole genome shotgun (WGS) entry which is preliminary data.</text>
</comment>
<dbReference type="InterPro" id="IPR006626">
    <property type="entry name" value="PbH1"/>
</dbReference>
<dbReference type="InterPro" id="IPR050434">
    <property type="entry name" value="Glycosyl_hydrlase_28"/>
</dbReference>
<dbReference type="Gene3D" id="2.160.20.10">
    <property type="entry name" value="Single-stranded right-handed beta-helix, Pectin lyase-like"/>
    <property type="match status" value="1"/>
</dbReference>
<feature type="signal peptide" evidence="12">
    <location>
        <begin position="1"/>
        <end position="19"/>
    </location>
</feature>
<dbReference type="AlphaFoldDB" id="A0AAD6VJ43"/>
<keyword evidence="14" id="KW-1185">Reference proteome</keyword>
<evidence type="ECO:0000256" key="6">
    <source>
        <dbReference type="ARBA" id="ARBA00023157"/>
    </source>
</evidence>
<dbReference type="GO" id="GO:0045490">
    <property type="term" value="P:pectin catabolic process"/>
    <property type="evidence" value="ECO:0007669"/>
    <property type="project" value="UniProtKB-ARBA"/>
</dbReference>
<sequence>MPSIRAVLRLASLVSVAVAAPRNFTASSTDTAKRATCTVNSVASAADLSDCTAVLITGFTVPSGGEKSISIQAASGATVTMSGDIVFSKTTSSGPLITFDTVFVDDHYNRYANFALDGNGALYWDGQGTNGGVAKPHPFVKFKGSGTCTFQDVTVLNSPAQAISVGTDGTAIIESVTVDNSAGNAGGLGANTDGFDISASDVTVSKCTVNNQDDCVAINSGSGLVIEDSTCIGSHGISIGSIASGKTVSNVKIARNTITGGLYGLRIKVDADATDASVSGVTYEANTISGISDFGVLITQSYPDEDGTPGTGAPVSGIAFTGGTTSVSVDSSAFTLVVDCGACSGTWDFSDLDATGGKGSKITANKATISGGTF</sequence>
<dbReference type="GO" id="GO:0004650">
    <property type="term" value="F:polygalacturonase activity"/>
    <property type="evidence" value="ECO:0007669"/>
    <property type="project" value="UniProtKB-EC"/>
</dbReference>
<feature type="chain" id="PRO_5042283758" description="endo-polygalacturonase" evidence="12">
    <location>
        <begin position="20"/>
        <end position="374"/>
    </location>
</feature>
<dbReference type="InterPro" id="IPR011050">
    <property type="entry name" value="Pectin_lyase_fold/virulence"/>
</dbReference>
<evidence type="ECO:0000313" key="14">
    <source>
        <dbReference type="Proteomes" id="UP001219525"/>
    </source>
</evidence>
<evidence type="ECO:0000256" key="3">
    <source>
        <dbReference type="ARBA" id="ARBA00022729"/>
    </source>
</evidence>
<keyword evidence="3 12" id="KW-0732">Signal</keyword>
<dbReference type="InterPro" id="IPR012334">
    <property type="entry name" value="Pectin_lyas_fold"/>
</dbReference>
<evidence type="ECO:0000256" key="10">
    <source>
        <dbReference type="PROSITE-ProRule" id="PRU10052"/>
    </source>
</evidence>
<evidence type="ECO:0000256" key="8">
    <source>
        <dbReference type="ARBA" id="ARBA00023316"/>
    </source>
</evidence>
<organism evidence="13 14">
    <name type="scientific">Mycena pura</name>
    <dbReference type="NCBI Taxonomy" id="153505"/>
    <lineage>
        <taxon>Eukaryota</taxon>
        <taxon>Fungi</taxon>
        <taxon>Dikarya</taxon>
        <taxon>Basidiomycota</taxon>
        <taxon>Agaricomycotina</taxon>
        <taxon>Agaricomycetes</taxon>
        <taxon>Agaricomycetidae</taxon>
        <taxon>Agaricales</taxon>
        <taxon>Marasmiineae</taxon>
        <taxon>Mycenaceae</taxon>
        <taxon>Mycena</taxon>
    </lineage>
</organism>
<evidence type="ECO:0000313" key="13">
    <source>
        <dbReference type="EMBL" id="KAJ7213531.1"/>
    </source>
</evidence>
<reference evidence="13" key="1">
    <citation type="submission" date="2023-03" db="EMBL/GenBank/DDBJ databases">
        <title>Massive genome expansion in bonnet fungi (Mycena s.s.) driven by repeated elements and novel gene families across ecological guilds.</title>
        <authorList>
            <consortium name="Lawrence Berkeley National Laboratory"/>
            <person name="Harder C.B."/>
            <person name="Miyauchi S."/>
            <person name="Viragh M."/>
            <person name="Kuo A."/>
            <person name="Thoen E."/>
            <person name="Andreopoulos B."/>
            <person name="Lu D."/>
            <person name="Skrede I."/>
            <person name="Drula E."/>
            <person name="Henrissat B."/>
            <person name="Morin E."/>
            <person name="Kohler A."/>
            <person name="Barry K."/>
            <person name="LaButti K."/>
            <person name="Morin E."/>
            <person name="Salamov A."/>
            <person name="Lipzen A."/>
            <person name="Mereny Z."/>
            <person name="Hegedus B."/>
            <person name="Baldrian P."/>
            <person name="Stursova M."/>
            <person name="Weitz H."/>
            <person name="Taylor A."/>
            <person name="Grigoriev I.V."/>
            <person name="Nagy L.G."/>
            <person name="Martin F."/>
            <person name="Kauserud H."/>
        </authorList>
    </citation>
    <scope>NUCLEOTIDE SEQUENCE</scope>
    <source>
        <strain evidence="13">9144</strain>
    </source>
</reference>
<feature type="active site" evidence="10">
    <location>
        <position position="235"/>
    </location>
</feature>
<keyword evidence="4" id="KW-0677">Repeat</keyword>
<evidence type="ECO:0000256" key="11">
    <source>
        <dbReference type="RuleBase" id="RU361169"/>
    </source>
</evidence>
<dbReference type="Pfam" id="PF00295">
    <property type="entry name" value="Glyco_hydro_28"/>
    <property type="match status" value="1"/>
</dbReference>
<dbReference type="Proteomes" id="UP001219525">
    <property type="component" value="Unassembled WGS sequence"/>
</dbReference>
<dbReference type="PANTHER" id="PTHR31884">
    <property type="entry name" value="POLYGALACTURONASE"/>
    <property type="match status" value="1"/>
</dbReference>
<comment type="similarity">
    <text evidence="1 11">Belongs to the glycosyl hydrolase 28 family.</text>
</comment>
<proteinExistence type="inferred from homology"/>